<gene>
    <name evidence="1" type="ORF">HPB50_002275</name>
</gene>
<protein>
    <submittedName>
        <fullName evidence="1">Uncharacterized protein</fullName>
    </submittedName>
</protein>
<keyword evidence="2" id="KW-1185">Reference proteome</keyword>
<organism evidence="1 2">
    <name type="scientific">Hyalomma asiaticum</name>
    <name type="common">Tick</name>
    <dbReference type="NCBI Taxonomy" id="266040"/>
    <lineage>
        <taxon>Eukaryota</taxon>
        <taxon>Metazoa</taxon>
        <taxon>Ecdysozoa</taxon>
        <taxon>Arthropoda</taxon>
        <taxon>Chelicerata</taxon>
        <taxon>Arachnida</taxon>
        <taxon>Acari</taxon>
        <taxon>Parasitiformes</taxon>
        <taxon>Ixodida</taxon>
        <taxon>Ixodoidea</taxon>
        <taxon>Ixodidae</taxon>
        <taxon>Hyalomminae</taxon>
        <taxon>Hyalomma</taxon>
    </lineage>
</organism>
<proteinExistence type="predicted"/>
<name>A0ACB7TDJ9_HYAAI</name>
<evidence type="ECO:0000313" key="2">
    <source>
        <dbReference type="Proteomes" id="UP000821845"/>
    </source>
</evidence>
<comment type="caution">
    <text evidence="1">The sequence shown here is derived from an EMBL/GenBank/DDBJ whole genome shotgun (WGS) entry which is preliminary data.</text>
</comment>
<accession>A0ACB7TDJ9</accession>
<reference evidence="1" key="1">
    <citation type="submission" date="2020-05" db="EMBL/GenBank/DDBJ databases">
        <title>Large-scale comparative analyses of tick genomes elucidate their genetic diversity and vector capacities.</title>
        <authorList>
            <person name="Jia N."/>
            <person name="Wang J."/>
            <person name="Shi W."/>
            <person name="Du L."/>
            <person name="Sun Y."/>
            <person name="Zhan W."/>
            <person name="Jiang J."/>
            <person name="Wang Q."/>
            <person name="Zhang B."/>
            <person name="Ji P."/>
            <person name="Sakyi L.B."/>
            <person name="Cui X."/>
            <person name="Yuan T."/>
            <person name="Jiang B."/>
            <person name="Yang W."/>
            <person name="Lam T.T.-Y."/>
            <person name="Chang Q."/>
            <person name="Ding S."/>
            <person name="Wang X."/>
            <person name="Zhu J."/>
            <person name="Ruan X."/>
            <person name="Zhao L."/>
            <person name="Wei J."/>
            <person name="Que T."/>
            <person name="Du C."/>
            <person name="Cheng J."/>
            <person name="Dai P."/>
            <person name="Han X."/>
            <person name="Huang E."/>
            <person name="Gao Y."/>
            <person name="Liu J."/>
            <person name="Shao H."/>
            <person name="Ye R."/>
            <person name="Li L."/>
            <person name="Wei W."/>
            <person name="Wang X."/>
            <person name="Wang C."/>
            <person name="Yang T."/>
            <person name="Huo Q."/>
            <person name="Li W."/>
            <person name="Guo W."/>
            <person name="Chen H."/>
            <person name="Zhou L."/>
            <person name="Ni X."/>
            <person name="Tian J."/>
            <person name="Zhou Y."/>
            <person name="Sheng Y."/>
            <person name="Liu T."/>
            <person name="Pan Y."/>
            <person name="Xia L."/>
            <person name="Li J."/>
            <person name="Zhao F."/>
            <person name="Cao W."/>
        </authorList>
    </citation>
    <scope>NUCLEOTIDE SEQUENCE</scope>
    <source>
        <strain evidence="1">Hyas-2018</strain>
    </source>
</reference>
<sequence length="1232" mass="138350">MDAPGDGPSNVIANTATFPPNHYTVQTNTRPTAYGNRHRANGFKRQQAQAHRPPPSSSSSSGGGLAQRRPFRQRRTRDRSRKHKSRLAMPTPRLKTAVYGESATPQPRADSSEDDGGDYEGWFEKDIKTNTTQRNQDCTPTPLGAGNFWYEDDLECADRARRLSTSTGPIFETPCAQNSERHPKSYQQTDVPNIQVYDEGRDEGWRRGGNNGRQVTYRESNVAPFAHMAETANEECDRDQDLFAVQEASQGCLLPRNYKAGVHFYNESDRLYYERSMAKRIEATRLPEEYSDESEEPNWKHILAASIDLPDDPRRTERWVHTHYPFTAQPIHAESAADPVLIFGEATSPNQEAEIRKSQGKGAPYNRANKLPQKFPADAFVDTSSEGSSPPLDRKQIPLVSCYVSPSHQTVMRSYKEIMKEEKAKQAALYSPINEPSRYQKNHACCNNSEGENQANEARFLEVGGRGTHVERGTEFGHDMFVHGGIFEHGTSNNCEPQTSAKCQVHGRKEETMPSNAFHCSLKHVCGGAHPKYTYQIRDFNVEGTSTSKNVRNRGVVCICSDHLAMEGRRNETCDRECCQYVRDGSGDQTLPPEEFKLVSSQRIRPEVFGKAGKLASATGEEKAQFYCGEGTFTKSSSQMTGNQEIGGICPDLLRTVVRQNEICERKYYQRIQDKIADQTFPSDKLNLAPRRLTRAAISGNAEKLADAPGEEKTQFYSCSSRLSEQRGELASNYDDFWSPVSLLLPELPRRRTQDITEILRSIRSDWFYTDDMAIVPTLQNKTSYNLMLTGGISHRFPTNYLDGSAVILYHPRNQAWFFFGTMPEPRCYHTTVLVGGSIIVAGECCPNCPHTRATANHPFSTRGLDPLNVTSSGRMQPSSKAFFFSIQKQRWYYLANMRCERAFHAAVGWSDCVIVFGGIGLTGFAEIYSIKTNQWTLVHPMPKGLMGMAAVTVDNSIWIFGGVSRDSGGSSIEDATYVFDPRTDTWTTRSPMAMKRAFCSAVSVQRDIWLVGGIVNLRPLECTDRIDVLRVEHDSWEPYAALPLPMHSVRVVKTGSEVYMVGGQTVFNKPREEVIVFNRVHRRLFKCTETPKDLVGFAAVLLPRHRSPLSSSRATPQERWYAATVIQRAYRQYRNDGTLRFYFKNASTSPLMLAASGGHLRVAQMLMDHGADPNQQNFHGKTALDIATACSNMEVAEYLRNVIDILRRLGLDKYAENFEENEVGPGALALP</sequence>
<dbReference type="EMBL" id="CM023481">
    <property type="protein sequence ID" value="KAH6944208.1"/>
    <property type="molecule type" value="Genomic_DNA"/>
</dbReference>
<evidence type="ECO:0000313" key="1">
    <source>
        <dbReference type="EMBL" id="KAH6944208.1"/>
    </source>
</evidence>
<dbReference type="Proteomes" id="UP000821845">
    <property type="component" value="Chromosome 1"/>
</dbReference>